<dbReference type="Proteomes" id="UP001153709">
    <property type="component" value="Chromosome 3"/>
</dbReference>
<dbReference type="OrthoDB" id="6771235at2759"/>
<evidence type="ECO:0000313" key="2">
    <source>
        <dbReference type="EMBL" id="CAG9831276.1"/>
    </source>
</evidence>
<evidence type="ECO:0000256" key="1">
    <source>
        <dbReference type="SAM" id="MobiDB-lite"/>
    </source>
</evidence>
<gene>
    <name evidence="2" type="ORF">DIABBA_LOCUS4882</name>
</gene>
<evidence type="ECO:0000313" key="3">
    <source>
        <dbReference type="Proteomes" id="UP001153709"/>
    </source>
</evidence>
<protein>
    <submittedName>
        <fullName evidence="2">Uncharacterized protein</fullName>
    </submittedName>
</protein>
<feature type="compositionally biased region" description="Basic and acidic residues" evidence="1">
    <location>
        <begin position="10"/>
        <end position="24"/>
    </location>
</feature>
<organism evidence="2 3">
    <name type="scientific">Diabrotica balteata</name>
    <name type="common">Banded cucumber beetle</name>
    <dbReference type="NCBI Taxonomy" id="107213"/>
    <lineage>
        <taxon>Eukaryota</taxon>
        <taxon>Metazoa</taxon>
        <taxon>Ecdysozoa</taxon>
        <taxon>Arthropoda</taxon>
        <taxon>Hexapoda</taxon>
        <taxon>Insecta</taxon>
        <taxon>Pterygota</taxon>
        <taxon>Neoptera</taxon>
        <taxon>Endopterygota</taxon>
        <taxon>Coleoptera</taxon>
        <taxon>Polyphaga</taxon>
        <taxon>Cucujiformia</taxon>
        <taxon>Chrysomeloidea</taxon>
        <taxon>Chrysomelidae</taxon>
        <taxon>Galerucinae</taxon>
        <taxon>Diabroticina</taxon>
        <taxon>Diabroticites</taxon>
        <taxon>Diabrotica</taxon>
    </lineage>
</organism>
<proteinExistence type="predicted"/>
<accession>A0A9N9SXB7</accession>
<reference evidence="2" key="1">
    <citation type="submission" date="2022-01" db="EMBL/GenBank/DDBJ databases">
        <authorList>
            <person name="King R."/>
        </authorList>
    </citation>
    <scope>NUCLEOTIDE SEQUENCE</scope>
</reference>
<feature type="region of interest" description="Disordered" evidence="1">
    <location>
        <begin position="1"/>
        <end position="24"/>
    </location>
</feature>
<keyword evidence="3" id="KW-1185">Reference proteome</keyword>
<dbReference type="EMBL" id="OU898278">
    <property type="protein sequence ID" value="CAG9831276.1"/>
    <property type="molecule type" value="Genomic_DNA"/>
</dbReference>
<sequence>MEENAIIAHRPPDELHSENTSEKTNMDDKELIFQNFIHTERKGIVRMVDTFFSEKYLKDAIITERQVINVQRMQRKITDNDGTTQLVPRQIIIVGFLDNEVPQNIIDV</sequence>
<name>A0A9N9SXB7_DIABA</name>
<dbReference type="AlphaFoldDB" id="A0A9N9SXB7"/>